<evidence type="ECO:0008006" key="4">
    <source>
        <dbReference type="Google" id="ProtNLM"/>
    </source>
</evidence>
<evidence type="ECO:0000256" key="1">
    <source>
        <dbReference type="SAM" id="MobiDB-lite"/>
    </source>
</evidence>
<organism evidence="2 3">
    <name type="scientific">Actinomadura harenae</name>
    <dbReference type="NCBI Taxonomy" id="2483351"/>
    <lineage>
        <taxon>Bacteria</taxon>
        <taxon>Bacillati</taxon>
        <taxon>Actinomycetota</taxon>
        <taxon>Actinomycetes</taxon>
        <taxon>Streptosporangiales</taxon>
        <taxon>Thermomonosporaceae</taxon>
        <taxon>Actinomadura</taxon>
    </lineage>
</organism>
<accession>A0A3M2LV77</accession>
<feature type="region of interest" description="Disordered" evidence="1">
    <location>
        <begin position="283"/>
        <end position="319"/>
    </location>
</feature>
<protein>
    <recommendedName>
        <fullName evidence="4">GH26 domain-containing protein</fullName>
    </recommendedName>
</protein>
<dbReference type="SUPFAM" id="SSF51445">
    <property type="entry name" value="(Trans)glycosidases"/>
    <property type="match status" value="1"/>
</dbReference>
<dbReference type="EMBL" id="RFFG01000044">
    <property type="protein sequence ID" value="RMI41267.1"/>
    <property type="molecule type" value="Genomic_DNA"/>
</dbReference>
<feature type="compositionally biased region" description="Pro residues" evidence="1">
    <location>
        <begin position="291"/>
        <end position="310"/>
    </location>
</feature>
<dbReference type="AlphaFoldDB" id="A0A3M2LV77"/>
<comment type="caution">
    <text evidence="2">The sequence shown here is derived from an EMBL/GenBank/DDBJ whole genome shotgun (WGS) entry which is preliminary data.</text>
</comment>
<keyword evidence="3" id="KW-1185">Reference proteome</keyword>
<sequence>MRTHHFAAVAAVAALAGGVFGYLVHPSSGSAEPAVPVAAPTHSSGTLHVALNMPASDRARAGSLGFTLFDVGPGEVGSLPDGGRALVWVGNTTCGGFDLSADDFGSTVRRLARDPRVYGWYLSDEPNPAECPGIVGQIRERADLIHRYAPGQKAFASLTDWTMTPLEPSATHLDLIGLDPYPCRSDTSGCDPKAVGTMVAQAERAGFARAMMVPVIQTFGQACSSGEKNWRLPTSGQLTSLLRQWDALLPHPAFDISYSWGHQSDWACPTLADSPGLQQVMKLHNTRPSHRPPSSPAPPPTDPTTPPSCPATPGGQDGA</sequence>
<dbReference type="OrthoDB" id="3817502at2"/>
<dbReference type="Proteomes" id="UP000282674">
    <property type="component" value="Unassembled WGS sequence"/>
</dbReference>
<proteinExistence type="predicted"/>
<gene>
    <name evidence="2" type="ORF">EBO15_23560</name>
</gene>
<evidence type="ECO:0000313" key="2">
    <source>
        <dbReference type="EMBL" id="RMI41267.1"/>
    </source>
</evidence>
<dbReference type="RefSeq" id="WP_122196608.1">
    <property type="nucleotide sequence ID" value="NZ_JBHSKC010000006.1"/>
</dbReference>
<reference evidence="2 3" key="1">
    <citation type="submission" date="2018-10" db="EMBL/GenBank/DDBJ databases">
        <title>Isolation from soil.</title>
        <authorList>
            <person name="Hu J."/>
        </authorList>
    </citation>
    <scope>NUCLEOTIDE SEQUENCE [LARGE SCALE GENOMIC DNA]</scope>
    <source>
        <strain evidence="2 3">NEAU-Ht49</strain>
    </source>
</reference>
<name>A0A3M2LV77_9ACTN</name>
<evidence type="ECO:0000313" key="3">
    <source>
        <dbReference type="Proteomes" id="UP000282674"/>
    </source>
</evidence>
<dbReference type="InterPro" id="IPR017853">
    <property type="entry name" value="GH"/>
</dbReference>